<dbReference type="InterPro" id="IPR050922">
    <property type="entry name" value="LytR/CpsA/Psr_CW_biosynth"/>
</dbReference>
<dbReference type="EMBL" id="JBHSKN010000018">
    <property type="protein sequence ID" value="MFC5242057.1"/>
    <property type="molecule type" value="Genomic_DNA"/>
</dbReference>
<feature type="domain" description="LytR/CpsA/Psr regulator C-terminal" evidence="5">
    <location>
        <begin position="427"/>
        <end position="519"/>
    </location>
</feature>
<dbReference type="RefSeq" id="WP_344554908.1">
    <property type="nucleotide sequence ID" value="NZ_BAAATG010000001.1"/>
</dbReference>
<organism evidence="6 7">
    <name type="scientific">Streptomyces atrovirens</name>
    <dbReference type="NCBI Taxonomy" id="285556"/>
    <lineage>
        <taxon>Bacteria</taxon>
        <taxon>Bacillati</taxon>
        <taxon>Actinomycetota</taxon>
        <taxon>Actinomycetes</taxon>
        <taxon>Kitasatosporales</taxon>
        <taxon>Streptomycetaceae</taxon>
        <taxon>Streptomyces</taxon>
    </lineage>
</organism>
<evidence type="ECO:0000259" key="4">
    <source>
        <dbReference type="Pfam" id="PF03816"/>
    </source>
</evidence>
<feature type="transmembrane region" description="Helical" evidence="3">
    <location>
        <begin position="54"/>
        <end position="77"/>
    </location>
</feature>
<keyword evidence="7" id="KW-1185">Reference proteome</keyword>
<comment type="similarity">
    <text evidence="1">Belongs to the LytR/CpsA/Psr (LCP) family.</text>
</comment>
<feature type="region of interest" description="Disordered" evidence="2">
    <location>
        <begin position="520"/>
        <end position="548"/>
    </location>
</feature>
<feature type="domain" description="Cell envelope-related transcriptional attenuator" evidence="4">
    <location>
        <begin position="141"/>
        <end position="299"/>
    </location>
</feature>
<evidence type="ECO:0000313" key="7">
    <source>
        <dbReference type="Proteomes" id="UP001596035"/>
    </source>
</evidence>
<dbReference type="Gene3D" id="3.40.630.190">
    <property type="entry name" value="LCP protein"/>
    <property type="match status" value="1"/>
</dbReference>
<dbReference type="Pfam" id="PF03816">
    <property type="entry name" value="LytR_cpsA_psr"/>
    <property type="match status" value="1"/>
</dbReference>
<dbReference type="PANTHER" id="PTHR33392">
    <property type="entry name" value="POLYISOPRENYL-TEICHOIC ACID--PEPTIDOGLYCAN TEICHOIC ACID TRANSFERASE TAGU"/>
    <property type="match status" value="1"/>
</dbReference>
<gene>
    <name evidence="6" type="ORF">ACFPWV_19420</name>
</gene>
<keyword evidence="3" id="KW-1133">Transmembrane helix</keyword>
<evidence type="ECO:0000259" key="5">
    <source>
        <dbReference type="Pfam" id="PF13399"/>
    </source>
</evidence>
<reference evidence="7" key="1">
    <citation type="journal article" date="2019" name="Int. J. Syst. Evol. Microbiol.">
        <title>The Global Catalogue of Microorganisms (GCM) 10K type strain sequencing project: providing services to taxonomists for standard genome sequencing and annotation.</title>
        <authorList>
            <consortium name="The Broad Institute Genomics Platform"/>
            <consortium name="The Broad Institute Genome Sequencing Center for Infectious Disease"/>
            <person name="Wu L."/>
            <person name="Ma J."/>
        </authorList>
    </citation>
    <scope>NUCLEOTIDE SEQUENCE [LARGE SCALE GENOMIC DNA]</scope>
    <source>
        <strain evidence="7">CGMCC 4.7131</strain>
    </source>
</reference>
<feature type="region of interest" description="Disordered" evidence="2">
    <location>
        <begin position="1"/>
        <end position="52"/>
    </location>
</feature>
<feature type="compositionally biased region" description="Basic and acidic residues" evidence="2">
    <location>
        <begin position="86"/>
        <end position="100"/>
    </location>
</feature>
<dbReference type="NCBIfam" id="TIGR00350">
    <property type="entry name" value="lytR_cpsA_psr"/>
    <property type="match status" value="1"/>
</dbReference>
<feature type="compositionally biased region" description="Basic residues" evidence="2">
    <location>
        <begin position="41"/>
        <end position="52"/>
    </location>
</feature>
<keyword evidence="3" id="KW-0812">Transmembrane</keyword>
<evidence type="ECO:0000313" key="6">
    <source>
        <dbReference type="EMBL" id="MFC5242057.1"/>
    </source>
</evidence>
<comment type="caution">
    <text evidence="6">The sequence shown here is derived from an EMBL/GenBank/DDBJ whole genome shotgun (WGS) entry which is preliminary data.</text>
</comment>
<feature type="region of interest" description="Disordered" evidence="2">
    <location>
        <begin position="383"/>
        <end position="425"/>
    </location>
</feature>
<sequence>MTHSGVRGEGARPDAVRSAGDGTSEGNGPGADRTNGAGGGRRGHGRRPGRRHRVLRWSAMTLSVLILGTAGAGYLYYRHLNGNIEKGERSSGDSKARRTEPNAAGQTPLNILLIGSDSRASDANVALGGGKDHRDSVPLGDVQMLIHLAADRESAAVVSIPRDTRVDIPECTDPRTGRTYPAADTIINESLGRGGAGCTLATWENLTGVYIDHWMTIDFAGVVRMADAIGGVEVCVNQNVWDRPLPGMPGGSGLKMRAGSEKVKGEQALQWLRTRHAWGSDVLRTRAQRMYMNSAMRTLRGQNVFTDTGRLMDLAEAATKSLTVSEEIGTVKKLFDLGMQLKTVPSNRITMTTMPTVADPENANHLLPAGDDAEQMWAMLRDDVPFDDNGDDSGGKDDGGGARASAKPSAEPSTNSSDDSPPDAAGIDVLVRNATRSSTLGPVDGRAHAVARTLVEQGFDRATADTSAALSGQRTVVRYPGDESAEDARRVAEALGIPASATRESTDVSGVTVDVGADWRTGTSYPRREKPEAGDLPDSTDALNGSDTGTCMDVYKPYRW</sequence>
<dbReference type="Proteomes" id="UP001596035">
    <property type="component" value="Unassembled WGS sequence"/>
</dbReference>
<protein>
    <submittedName>
        <fullName evidence="6">LCP family protein</fullName>
    </submittedName>
</protein>
<feature type="region of interest" description="Disordered" evidence="2">
    <location>
        <begin position="86"/>
        <end position="105"/>
    </location>
</feature>
<dbReference type="PANTHER" id="PTHR33392:SF6">
    <property type="entry name" value="POLYISOPRENYL-TEICHOIC ACID--PEPTIDOGLYCAN TEICHOIC ACID TRANSFERASE TAGU"/>
    <property type="match status" value="1"/>
</dbReference>
<dbReference type="InterPro" id="IPR004474">
    <property type="entry name" value="LytR_CpsA_psr"/>
</dbReference>
<feature type="compositionally biased region" description="Low complexity" evidence="2">
    <location>
        <begin position="412"/>
        <end position="423"/>
    </location>
</feature>
<evidence type="ECO:0000256" key="1">
    <source>
        <dbReference type="ARBA" id="ARBA00006068"/>
    </source>
</evidence>
<evidence type="ECO:0000256" key="2">
    <source>
        <dbReference type="SAM" id="MobiDB-lite"/>
    </source>
</evidence>
<name>A0ABW0DX26_9ACTN</name>
<keyword evidence="3" id="KW-0472">Membrane</keyword>
<evidence type="ECO:0000256" key="3">
    <source>
        <dbReference type="SAM" id="Phobius"/>
    </source>
</evidence>
<proteinExistence type="inferred from homology"/>
<accession>A0ABW0DX26</accession>
<dbReference type="Gene3D" id="3.30.70.2390">
    <property type="match status" value="1"/>
</dbReference>
<dbReference type="Pfam" id="PF13399">
    <property type="entry name" value="LytR_C"/>
    <property type="match status" value="1"/>
</dbReference>
<dbReference type="InterPro" id="IPR027381">
    <property type="entry name" value="LytR/CpsA/Psr_C"/>
</dbReference>